<dbReference type="InterPro" id="IPR001304">
    <property type="entry name" value="C-type_lectin-like"/>
</dbReference>
<dbReference type="PANTHER" id="PTHR31024:SF3">
    <property type="entry name" value="C-TYPE LECTIN-RELATED"/>
    <property type="match status" value="1"/>
</dbReference>
<evidence type="ECO:0000313" key="5">
    <source>
        <dbReference type="Proteomes" id="UP000025227"/>
    </source>
</evidence>
<dbReference type="WBParaSite" id="HCON_00088580-00001">
    <property type="protein sequence ID" value="HCON_00088580-00001"/>
    <property type="gene ID" value="HCON_00088580"/>
</dbReference>
<keyword evidence="5" id="KW-1185">Reference proteome</keyword>
<dbReference type="InterPro" id="IPR036465">
    <property type="entry name" value="vWFA_dom_sf"/>
</dbReference>
<protein>
    <submittedName>
        <fullName evidence="6">VWFA domain-containing protein</fullName>
    </submittedName>
</protein>
<dbReference type="InterPro" id="IPR016186">
    <property type="entry name" value="C-type_lectin-like/link_sf"/>
</dbReference>
<dbReference type="CDD" id="cd00037">
    <property type="entry name" value="CLECT"/>
    <property type="match status" value="1"/>
</dbReference>
<dbReference type="AlphaFoldDB" id="A0A7I5E9J9"/>
<reference evidence="6" key="1">
    <citation type="submission" date="2020-12" db="UniProtKB">
        <authorList>
            <consortium name="WormBaseParasite"/>
        </authorList>
    </citation>
    <scope>IDENTIFICATION</scope>
    <source>
        <strain evidence="6">MHco3</strain>
    </source>
</reference>
<keyword evidence="1" id="KW-1015">Disulfide bond</keyword>
<evidence type="ECO:0000259" key="3">
    <source>
        <dbReference type="PROSITE" id="PS50041"/>
    </source>
</evidence>
<dbReference type="Gene3D" id="3.40.50.410">
    <property type="entry name" value="von Willebrand factor, type A domain"/>
    <property type="match status" value="1"/>
</dbReference>
<feature type="compositionally biased region" description="Low complexity" evidence="2">
    <location>
        <begin position="278"/>
        <end position="317"/>
    </location>
</feature>
<evidence type="ECO:0000259" key="4">
    <source>
        <dbReference type="PROSITE" id="PS50234"/>
    </source>
</evidence>
<sequence>VGSRKQFFSTTKRMLRLLLYALFLSGLVRIGYTRVPSCFLENYIKYSCKRRVIIAIDDASDGLQRREEEYSIANSILQRLDIREDFISVALATYGTNSPMTYDFNNTRPQVCRNIIALLSRDDEATEVTPTRKLRDFFSNITTTIDINDALLILFAKDSDQKDVDAAYNLLEDQISRGIMKKFSATVINMGNSSFNNWSNIEKRPGVITANSMTVTDQIADHVSRSVCDFSTAKTPLHHTTSTSYSSPPYTETPTRPPFFETTSSSSHPYTETPTRPPFFRTSSSSQPYTETPTRPPFFTTTSSSSRPYTETSTRPPFLTSTSTPRHSTAISTSSRSSNPTSTFSTAHDTSRTTAPTNTPTPVVKTSRGCECVPKTIWLDVFLLMEAGVLMGSNGIASATDYVVSAFAKLTVGQAEQFQTRLGVIRYASSVELIADLDAYTSKTDLLDLDILPLNETGTNIEGAIRMARSKFASPSHRAAARPVIIIVGSSYKEDIYDDPTRIAGHFRDEGGIIITIEYVQQYGKSKGKQLYAQELRQLLCEANCFCKKRWVPYNNDQWNAPQGGCYYPLMIPSIQMLANRTCYRKNDGVLAVDEDSKKDAFLMNLVPQKTKIWLGLKFKGNQWLWPDGSSIGRFTKWAKGHPNTSKGDCVYMQQYSDSKSAWFSDDCYNDHYYICQTKPCDSSKYCAPGLGNDDSDI</sequence>
<dbReference type="PROSITE" id="PS50041">
    <property type="entry name" value="C_TYPE_LECTIN_2"/>
    <property type="match status" value="1"/>
</dbReference>
<dbReference type="SUPFAM" id="SSF53300">
    <property type="entry name" value="vWA-like"/>
    <property type="match status" value="1"/>
</dbReference>
<dbReference type="Pfam" id="PF00092">
    <property type="entry name" value="VWA"/>
    <property type="match status" value="1"/>
</dbReference>
<dbReference type="Gene3D" id="3.10.100.10">
    <property type="entry name" value="Mannose-Binding Protein A, subunit A"/>
    <property type="match status" value="1"/>
</dbReference>
<feature type="domain" description="VWFA" evidence="4">
    <location>
        <begin position="380"/>
        <end position="539"/>
    </location>
</feature>
<dbReference type="SUPFAM" id="SSF56436">
    <property type="entry name" value="C-type lectin-like"/>
    <property type="match status" value="1"/>
</dbReference>
<feature type="compositionally biased region" description="Low complexity" evidence="2">
    <location>
        <begin position="239"/>
        <end position="269"/>
    </location>
</feature>
<dbReference type="OrthoDB" id="5787264at2759"/>
<feature type="region of interest" description="Disordered" evidence="2">
    <location>
        <begin position="237"/>
        <end position="366"/>
    </location>
</feature>
<feature type="compositionally biased region" description="Low complexity" evidence="2">
    <location>
        <begin position="328"/>
        <end position="366"/>
    </location>
</feature>
<accession>A0A7I5E9J9</accession>
<dbReference type="InterPro" id="IPR018378">
    <property type="entry name" value="C-type_lectin_CS"/>
</dbReference>
<evidence type="ECO:0000313" key="6">
    <source>
        <dbReference type="WBParaSite" id="HCON_00088580-00001"/>
    </source>
</evidence>
<evidence type="ECO:0000256" key="1">
    <source>
        <dbReference type="ARBA" id="ARBA00023157"/>
    </source>
</evidence>
<dbReference type="PANTHER" id="PTHR31024">
    <property type="entry name" value="C-TYPE LECTIN"/>
    <property type="match status" value="1"/>
</dbReference>
<dbReference type="Pfam" id="PF00059">
    <property type="entry name" value="Lectin_C"/>
    <property type="match status" value="1"/>
</dbReference>
<evidence type="ECO:0000256" key="2">
    <source>
        <dbReference type="SAM" id="MobiDB-lite"/>
    </source>
</evidence>
<dbReference type="PROSITE" id="PS00615">
    <property type="entry name" value="C_TYPE_LECTIN_1"/>
    <property type="match status" value="1"/>
</dbReference>
<dbReference type="InterPro" id="IPR016187">
    <property type="entry name" value="CTDL_fold"/>
</dbReference>
<feature type="domain" description="C-type lectin" evidence="3">
    <location>
        <begin position="562"/>
        <end position="677"/>
    </location>
</feature>
<proteinExistence type="predicted"/>
<dbReference type="PROSITE" id="PS50234">
    <property type="entry name" value="VWFA"/>
    <property type="match status" value="1"/>
</dbReference>
<dbReference type="SMART" id="SM00327">
    <property type="entry name" value="VWA"/>
    <property type="match status" value="1"/>
</dbReference>
<name>A0A7I5E9J9_HAECO</name>
<dbReference type="InterPro" id="IPR002035">
    <property type="entry name" value="VWF_A"/>
</dbReference>
<dbReference type="Proteomes" id="UP000025227">
    <property type="component" value="Unplaced"/>
</dbReference>
<organism evidence="5 6">
    <name type="scientific">Haemonchus contortus</name>
    <name type="common">Barber pole worm</name>
    <dbReference type="NCBI Taxonomy" id="6289"/>
    <lineage>
        <taxon>Eukaryota</taxon>
        <taxon>Metazoa</taxon>
        <taxon>Ecdysozoa</taxon>
        <taxon>Nematoda</taxon>
        <taxon>Chromadorea</taxon>
        <taxon>Rhabditida</taxon>
        <taxon>Rhabditina</taxon>
        <taxon>Rhabditomorpha</taxon>
        <taxon>Strongyloidea</taxon>
        <taxon>Trichostrongylidae</taxon>
        <taxon>Haemonchus</taxon>
    </lineage>
</organism>
<dbReference type="SMART" id="SM00034">
    <property type="entry name" value="CLECT"/>
    <property type="match status" value="1"/>
</dbReference>